<accession>A0ACB9FY99</accession>
<dbReference type="Proteomes" id="UP001056120">
    <property type="component" value="Linkage Group LG15"/>
</dbReference>
<reference evidence="1 2" key="2">
    <citation type="journal article" date="2022" name="Mol. Ecol. Resour.">
        <title>The genomes of chicory, endive, great burdock and yacon provide insights into Asteraceae paleo-polyploidization history and plant inulin production.</title>
        <authorList>
            <person name="Fan W."/>
            <person name="Wang S."/>
            <person name="Wang H."/>
            <person name="Wang A."/>
            <person name="Jiang F."/>
            <person name="Liu H."/>
            <person name="Zhao H."/>
            <person name="Xu D."/>
            <person name="Zhang Y."/>
        </authorList>
    </citation>
    <scope>NUCLEOTIDE SEQUENCE [LARGE SCALE GENOMIC DNA]</scope>
    <source>
        <strain evidence="2">cv. Yunnan</strain>
        <tissue evidence="1">Leaves</tissue>
    </source>
</reference>
<gene>
    <name evidence="1" type="ORF">L1987_45867</name>
</gene>
<organism evidence="1 2">
    <name type="scientific">Smallanthus sonchifolius</name>
    <dbReference type="NCBI Taxonomy" id="185202"/>
    <lineage>
        <taxon>Eukaryota</taxon>
        <taxon>Viridiplantae</taxon>
        <taxon>Streptophyta</taxon>
        <taxon>Embryophyta</taxon>
        <taxon>Tracheophyta</taxon>
        <taxon>Spermatophyta</taxon>
        <taxon>Magnoliopsida</taxon>
        <taxon>eudicotyledons</taxon>
        <taxon>Gunneridae</taxon>
        <taxon>Pentapetalae</taxon>
        <taxon>asterids</taxon>
        <taxon>campanulids</taxon>
        <taxon>Asterales</taxon>
        <taxon>Asteraceae</taxon>
        <taxon>Asteroideae</taxon>
        <taxon>Heliantheae alliance</taxon>
        <taxon>Millerieae</taxon>
        <taxon>Smallanthus</taxon>
    </lineage>
</organism>
<reference evidence="2" key="1">
    <citation type="journal article" date="2022" name="Mol. Ecol. Resour.">
        <title>The genomes of chicory, endive, great burdock and yacon provide insights into Asteraceae palaeo-polyploidization history and plant inulin production.</title>
        <authorList>
            <person name="Fan W."/>
            <person name="Wang S."/>
            <person name="Wang H."/>
            <person name="Wang A."/>
            <person name="Jiang F."/>
            <person name="Liu H."/>
            <person name="Zhao H."/>
            <person name="Xu D."/>
            <person name="Zhang Y."/>
        </authorList>
    </citation>
    <scope>NUCLEOTIDE SEQUENCE [LARGE SCALE GENOMIC DNA]</scope>
    <source>
        <strain evidence="2">cv. Yunnan</strain>
    </source>
</reference>
<evidence type="ECO:0000313" key="1">
    <source>
        <dbReference type="EMBL" id="KAI3776104.1"/>
    </source>
</evidence>
<comment type="caution">
    <text evidence="1">The sequence shown here is derived from an EMBL/GenBank/DDBJ whole genome shotgun (WGS) entry which is preliminary data.</text>
</comment>
<name>A0ACB9FY99_9ASTR</name>
<sequence length="121" mass="13181">MMMGNDDIDLDNLSLVIVAKDDSGSGIHEPVFNLATSVIRAGIMALSVIYLVFYGFCNESSREVEFFTEFGASIRPKLTTIDLFIDGCFGADVILHLKEESHLTLLAYGNGKEDNPPCDGS</sequence>
<evidence type="ECO:0000313" key="2">
    <source>
        <dbReference type="Proteomes" id="UP001056120"/>
    </source>
</evidence>
<keyword evidence="2" id="KW-1185">Reference proteome</keyword>
<protein>
    <submittedName>
        <fullName evidence="1">Uncharacterized protein</fullName>
    </submittedName>
</protein>
<proteinExistence type="predicted"/>
<dbReference type="EMBL" id="CM042032">
    <property type="protein sequence ID" value="KAI3776104.1"/>
    <property type="molecule type" value="Genomic_DNA"/>
</dbReference>